<dbReference type="PROSITE" id="PS50835">
    <property type="entry name" value="IG_LIKE"/>
    <property type="match status" value="1"/>
</dbReference>
<dbReference type="SMART" id="SM00408">
    <property type="entry name" value="IGc2"/>
    <property type="match status" value="1"/>
</dbReference>
<dbReference type="AlphaFoldDB" id="A0A8C6S1U6"/>
<name>A0A8C6S1U6_9GOBI</name>
<keyword evidence="4" id="KW-1185">Reference proteome</keyword>
<reference evidence="3" key="1">
    <citation type="submission" date="2025-08" db="UniProtKB">
        <authorList>
            <consortium name="Ensembl"/>
        </authorList>
    </citation>
    <scope>IDENTIFICATION</scope>
</reference>
<dbReference type="Proteomes" id="UP000694523">
    <property type="component" value="Unplaced"/>
</dbReference>
<dbReference type="InterPro" id="IPR003598">
    <property type="entry name" value="Ig_sub2"/>
</dbReference>
<reference evidence="3" key="2">
    <citation type="submission" date="2025-09" db="UniProtKB">
        <authorList>
            <consortium name="Ensembl"/>
        </authorList>
    </citation>
    <scope>IDENTIFICATION</scope>
</reference>
<dbReference type="SMART" id="SM00409">
    <property type="entry name" value="IG"/>
    <property type="match status" value="1"/>
</dbReference>
<dbReference type="GO" id="GO:0019815">
    <property type="term" value="C:B cell receptor complex"/>
    <property type="evidence" value="ECO:0007669"/>
    <property type="project" value="TreeGrafter"/>
</dbReference>
<feature type="domain" description="Ig-like" evidence="2">
    <location>
        <begin position="23"/>
        <end position="110"/>
    </location>
</feature>
<dbReference type="GO" id="GO:0030183">
    <property type="term" value="P:B cell differentiation"/>
    <property type="evidence" value="ECO:0007669"/>
    <property type="project" value="TreeGrafter"/>
</dbReference>
<dbReference type="SUPFAM" id="SSF48726">
    <property type="entry name" value="Immunoglobulin"/>
    <property type="match status" value="1"/>
</dbReference>
<keyword evidence="1" id="KW-0393">Immunoglobulin domain</keyword>
<sequence>NCIVPFTMHFTWDNLHSLSYFLPSLLLTDHVLEFTEGDTANISCCWEHVDGRTRVTWMKNMTNIQNYLLTATSNVQSKCSFLTIANITMEHSGTYICTVRVEIPVFKHVSGNGTTIRVLAKEKTEETKENGTYFCSLCEHVQNKLNSSDHEDSNGE</sequence>
<dbReference type="GO" id="GO:0009897">
    <property type="term" value="C:external side of plasma membrane"/>
    <property type="evidence" value="ECO:0007669"/>
    <property type="project" value="TreeGrafter"/>
</dbReference>
<dbReference type="InterPro" id="IPR007110">
    <property type="entry name" value="Ig-like_dom"/>
</dbReference>
<dbReference type="Pfam" id="PF13927">
    <property type="entry name" value="Ig_3"/>
    <property type="match status" value="1"/>
</dbReference>
<dbReference type="InterPro" id="IPR013783">
    <property type="entry name" value="Ig-like_fold"/>
</dbReference>
<dbReference type="Ensembl" id="ENSNMLT00000000405.1">
    <property type="protein sequence ID" value="ENSNMLP00000000335.1"/>
    <property type="gene ID" value="ENSNMLG00000000286.1"/>
</dbReference>
<proteinExistence type="predicted"/>
<dbReference type="InterPro" id="IPR036179">
    <property type="entry name" value="Ig-like_dom_sf"/>
</dbReference>
<evidence type="ECO:0000256" key="1">
    <source>
        <dbReference type="ARBA" id="ARBA00023319"/>
    </source>
</evidence>
<dbReference type="InterPro" id="IPR003599">
    <property type="entry name" value="Ig_sub"/>
</dbReference>
<dbReference type="Gene3D" id="2.60.40.10">
    <property type="entry name" value="Immunoglobulins"/>
    <property type="match status" value="1"/>
</dbReference>
<accession>A0A8C6S1U6</accession>
<evidence type="ECO:0000313" key="4">
    <source>
        <dbReference type="Proteomes" id="UP000694523"/>
    </source>
</evidence>
<evidence type="ECO:0000313" key="3">
    <source>
        <dbReference type="Ensembl" id="ENSNMLP00000000335.1"/>
    </source>
</evidence>
<organism evidence="3 4">
    <name type="scientific">Neogobius melanostomus</name>
    <name type="common">round goby</name>
    <dbReference type="NCBI Taxonomy" id="47308"/>
    <lineage>
        <taxon>Eukaryota</taxon>
        <taxon>Metazoa</taxon>
        <taxon>Chordata</taxon>
        <taxon>Craniata</taxon>
        <taxon>Vertebrata</taxon>
        <taxon>Euteleostomi</taxon>
        <taxon>Actinopterygii</taxon>
        <taxon>Neopterygii</taxon>
        <taxon>Teleostei</taxon>
        <taxon>Neoteleostei</taxon>
        <taxon>Acanthomorphata</taxon>
        <taxon>Gobiaria</taxon>
        <taxon>Gobiiformes</taxon>
        <taxon>Gobioidei</taxon>
        <taxon>Gobiidae</taxon>
        <taxon>Benthophilinae</taxon>
        <taxon>Neogobiini</taxon>
        <taxon>Neogobius</taxon>
    </lineage>
</organism>
<dbReference type="GO" id="GO:0050853">
    <property type="term" value="P:B cell receptor signaling pathway"/>
    <property type="evidence" value="ECO:0007669"/>
    <property type="project" value="TreeGrafter"/>
</dbReference>
<dbReference type="PANTHER" id="PTHR14334">
    <property type="entry name" value="B-CELL ANTIGEN RECEPTOR COMPLEX-ASSOCIATED PROTEIN"/>
    <property type="match status" value="1"/>
</dbReference>
<dbReference type="CDD" id="cd00096">
    <property type="entry name" value="Ig"/>
    <property type="match status" value="1"/>
</dbReference>
<protein>
    <recommendedName>
        <fullName evidence="2">Ig-like domain-containing protein</fullName>
    </recommendedName>
</protein>
<evidence type="ECO:0000259" key="2">
    <source>
        <dbReference type="PROSITE" id="PS50835"/>
    </source>
</evidence>